<dbReference type="InterPro" id="IPR052560">
    <property type="entry name" value="RdDP_mobile_element"/>
</dbReference>
<sequence>MEAGLMALADWPPVSPGSLADTSWNKSDRKALPGGTNAGIGRLSLGEDPRETTQSTALWKKLALANRLKKEDIDVACIQESHLTPHPKHGRRLSMKGYQTFKQDKQDGPKGGVITLVKNDITASEIKVNTGDRKEMIGTELHFKDKNITIYNCYCPPGKEHALHAMNISDQCIVVGDFNSHSASWGYENQDARGEEVEDWRTNMSLLLLNSPEDPPPFYSRSWMTTSNPNLAFAIEEIALKTTRQVMDQVGELTLQWIPGAGHSNIEGNERADNLAKLGSGLDQEETTILYQEAKTMIRMAAGE</sequence>
<dbReference type="InterPro" id="IPR012337">
    <property type="entry name" value="RNaseH-like_sf"/>
</dbReference>
<keyword evidence="3" id="KW-0548">Nucleotidyltransferase</keyword>
<dbReference type="InterPro" id="IPR005135">
    <property type="entry name" value="Endo/exonuclease/phosphatase"/>
</dbReference>
<dbReference type="SUPFAM" id="SSF53098">
    <property type="entry name" value="Ribonuclease H-like"/>
    <property type="match status" value="1"/>
</dbReference>
<proteinExistence type="predicted"/>
<dbReference type="Proteomes" id="UP000762676">
    <property type="component" value="Unassembled WGS sequence"/>
</dbReference>
<dbReference type="SUPFAM" id="SSF56219">
    <property type="entry name" value="DNase I-like"/>
    <property type="match status" value="1"/>
</dbReference>
<dbReference type="InterPro" id="IPR036691">
    <property type="entry name" value="Endo/exonu/phosph_ase_sf"/>
</dbReference>
<comment type="caution">
    <text evidence="3">The sequence shown here is derived from an EMBL/GenBank/DDBJ whole genome shotgun (WGS) entry which is preliminary data.</text>
</comment>
<evidence type="ECO:0000313" key="4">
    <source>
        <dbReference type="Proteomes" id="UP000762676"/>
    </source>
</evidence>
<keyword evidence="3" id="KW-0695">RNA-directed DNA polymerase</keyword>
<evidence type="ECO:0000256" key="1">
    <source>
        <dbReference type="SAM" id="MobiDB-lite"/>
    </source>
</evidence>
<name>A0AAV4FP00_9GAST</name>
<evidence type="ECO:0000259" key="2">
    <source>
        <dbReference type="Pfam" id="PF14529"/>
    </source>
</evidence>
<dbReference type="PANTHER" id="PTHR36688">
    <property type="entry name" value="ENDO/EXONUCLEASE/PHOSPHATASE DOMAIN-CONTAINING PROTEIN"/>
    <property type="match status" value="1"/>
</dbReference>
<feature type="region of interest" description="Disordered" evidence="1">
    <location>
        <begin position="1"/>
        <end position="48"/>
    </location>
</feature>
<dbReference type="Gene3D" id="3.60.10.10">
    <property type="entry name" value="Endonuclease/exonuclease/phosphatase"/>
    <property type="match status" value="1"/>
</dbReference>
<organism evidence="3 4">
    <name type="scientific">Elysia marginata</name>
    <dbReference type="NCBI Taxonomy" id="1093978"/>
    <lineage>
        <taxon>Eukaryota</taxon>
        <taxon>Metazoa</taxon>
        <taxon>Spiralia</taxon>
        <taxon>Lophotrochozoa</taxon>
        <taxon>Mollusca</taxon>
        <taxon>Gastropoda</taxon>
        <taxon>Heterobranchia</taxon>
        <taxon>Euthyneura</taxon>
        <taxon>Panpulmonata</taxon>
        <taxon>Sacoglossa</taxon>
        <taxon>Placobranchoidea</taxon>
        <taxon>Plakobranchidae</taxon>
        <taxon>Elysia</taxon>
    </lineage>
</organism>
<protein>
    <submittedName>
        <fullName evidence="3">RNA-directed DNA polymerase from mobile element jockey</fullName>
    </submittedName>
</protein>
<dbReference type="Pfam" id="PF14529">
    <property type="entry name" value="Exo_endo_phos_2"/>
    <property type="match status" value="1"/>
</dbReference>
<dbReference type="AlphaFoldDB" id="A0AAV4FP00"/>
<evidence type="ECO:0000313" key="3">
    <source>
        <dbReference type="EMBL" id="GFR74746.1"/>
    </source>
</evidence>
<dbReference type="EMBL" id="BMAT01000859">
    <property type="protein sequence ID" value="GFR74746.1"/>
    <property type="molecule type" value="Genomic_DNA"/>
</dbReference>
<dbReference type="GO" id="GO:0003964">
    <property type="term" value="F:RNA-directed DNA polymerase activity"/>
    <property type="evidence" value="ECO:0007669"/>
    <property type="project" value="UniProtKB-KW"/>
</dbReference>
<dbReference type="PANTHER" id="PTHR36688:SF2">
    <property type="entry name" value="ENDONUCLEASE_EXONUCLEASE_PHOSPHATASE DOMAIN-CONTAINING PROTEIN"/>
    <property type="match status" value="1"/>
</dbReference>
<feature type="domain" description="Endonuclease/exonuclease/phosphatase" evidence="2">
    <location>
        <begin position="148"/>
        <end position="242"/>
    </location>
</feature>
<reference evidence="3 4" key="1">
    <citation type="journal article" date="2021" name="Elife">
        <title>Chloroplast acquisition without the gene transfer in kleptoplastic sea slugs, Plakobranchus ocellatus.</title>
        <authorList>
            <person name="Maeda T."/>
            <person name="Takahashi S."/>
            <person name="Yoshida T."/>
            <person name="Shimamura S."/>
            <person name="Takaki Y."/>
            <person name="Nagai Y."/>
            <person name="Toyoda A."/>
            <person name="Suzuki Y."/>
            <person name="Arimoto A."/>
            <person name="Ishii H."/>
            <person name="Satoh N."/>
            <person name="Nishiyama T."/>
            <person name="Hasebe M."/>
            <person name="Maruyama T."/>
            <person name="Minagawa J."/>
            <person name="Obokata J."/>
            <person name="Shigenobu S."/>
        </authorList>
    </citation>
    <scope>NUCLEOTIDE SEQUENCE [LARGE SCALE GENOMIC DNA]</scope>
</reference>
<accession>A0AAV4FP00</accession>
<gene>
    <name evidence="3" type="ORF">ElyMa_000437700</name>
</gene>
<keyword evidence="4" id="KW-1185">Reference proteome</keyword>
<keyword evidence="3" id="KW-0808">Transferase</keyword>